<evidence type="ECO:0000259" key="14">
    <source>
        <dbReference type="Pfam" id="PF07522"/>
    </source>
</evidence>
<reference evidence="15" key="1">
    <citation type="submission" date="2020-11" db="EMBL/GenBank/DDBJ databases">
        <authorList>
            <consortium name="DOE Joint Genome Institute"/>
            <person name="Ahrendt S."/>
            <person name="Riley R."/>
            <person name="Andreopoulos W."/>
            <person name="Labutti K."/>
            <person name="Pangilinan J."/>
            <person name="Ruiz-Duenas F.J."/>
            <person name="Barrasa J.M."/>
            <person name="Sanchez-Garcia M."/>
            <person name="Camarero S."/>
            <person name="Miyauchi S."/>
            <person name="Serrano A."/>
            <person name="Linde D."/>
            <person name="Babiker R."/>
            <person name="Drula E."/>
            <person name="Ayuso-Fernandez I."/>
            <person name="Pacheco R."/>
            <person name="Padilla G."/>
            <person name="Ferreira P."/>
            <person name="Barriuso J."/>
            <person name="Kellner H."/>
            <person name="Castanera R."/>
            <person name="Alfaro M."/>
            <person name="Ramirez L."/>
            <person name="Pisabarro A.G."/>
            <person name="Kuo A."/>
            <person name="Tritt A."/>
            <person name="Lipzen A."/>
            <person name="He G."/>
            <person name="Yan M."/>
            <person name="Ng V."/>
            <person name="Cullen D."/>
            <person name="Martin F."/>
            <person name="Rosso M.-N."/>
            <person name="Henrissat B."/>
            <person name="Hibbett D."/>
            <person name="Martinez A.T."/>
            <person name="Grigoriev I.V."/>
        </authorList>
    </citation>
    <scope>NUCLEOTIDE SEQUENCE</scope>
    <source>
        <strain evidence="15">CIRM-BRFM 674</strain>
    </source>
</reference>
<sequence>MPTGTPYNSFVAPYRIRVDDFSTLGPDSETTPLLHLLTHTHTDHINGLSAKSFGYKVYCSQDAKAMLLKHEVYAERELHMMELRAEKIRTYSHLKVDPWQYSDGKMYYTGSRDLLHPLPLHTPTRISLEGEESVTITLLDANHCPGAVMFLIEGSRGAVLHTGDFRGEPWFLESIPRNPFLQKYLSHEGGSLSANLVTHTLETIYLDTACVLSEYEVPTKASATSGIIELMKLFPHSVYFFLNCWTWGYEDILKAVALNFQSRIHVDRYKLSIYQTLSDPFLGHIVTSDPSSTRFHACERFHRCDFVAVDNNASYSNAMSSKGKRVIYINPVNMEKSKWDEYVKDTRSRLQAGEEINNLLVPLFRHSTLPELQEFVKLFRPKRVVPNTLEPRLKNLDWICIDRMFAPCLHPSTQQSISNITSLLQRLGIDPNDRLGDANLEDGDVTLKNLIGEGASEAADRWADHGKLLKKVSILRNYLGAADNDMIDELLGIVKPQAKGFEGRFLDYVPPSSHKDKGKQVARDYESDEETDCDSEDERGKTAHRLFAGSDDKENTWWVSSQADEEELDAAADILAQSTPVKTPSKVPGSDGAWRLNRMTPESSPVRPVRISQRSNFKSGTSGQSKPVKEKAREVHEPAKASSSKLTAGHSLASPICLLSSSPIMHPHTSTPSKKSYSTTSRALVFSSQPNTTSPSASKSTRRKSPLYKDKLSPLVQKVPRSAATSSAQLIDNATGQLLTSSSGKHLRQDDEASSPIPSKKSRLTGSNSRTASHQRVSAEVVMPSAPLSSTTATQEVKKAFTFPVLSERDAIQLKRLDMAQQLAQAFPERAAASYPMKRERLIARLESRQKSVDISKTPHTAPGSDRPSSAASNPCIRESSVRGPARKLAPAKTLASFEAVLEAGDSDMDWNRSRMFAEAIKDDVKHGRKLSLPPLECAQSQSPK</sequence>
<evidence type="ECO:0000256" key="9">
    <source>
        <dbReference type="ARBA" id="ARBA00023204"/>
    </source>
</evidence>
<evidence type="ECO:0000256" key="2">
    <source>
        <dbReference type="ARBA" id="ARBA00010304"/>
    </source>
</evidence>
<evidence type="ECO:0000256" key="4">
    <source>
        <dbReference type="ARBA" id="ARBA00022759"/>
    </source>
</evidence>
<accession>A0A9P5Z7U8</accession>
<evidence type="ECO:0000256" key="3">
    <source>
        <dbReference type="ARBA" id="ARBA00022722"/>
    </source>
</evidence>
<dbReference type="GO" id="GO:0005634">
    <property type="term" value="C:nucleus"/>
    <property type="evidence" value="ECO:0007669"/>
    <property type="project" value="UniProtKB-SubCell"/>
</dbReference>
<feature type="compositionally biased region" description="Polar residues" evidence="13">
    <location>
        <begin position="764"/>
        <end position="776"/>
    </location>
</feature>
<dbReference type="GO" id="GO:0035312">
    <property type="term" value="F:5'-3' DNA exonuclease activity"/>
    <property type="evidence" value="ECO:0007669"/>
    <property type="project" value="TreeGrafter"/>
</dbReference>
<comment type="caution">
    <text evidence="15">The sequence shown here is derived from an EMBL/GenBank/DDBJ whole genome shotgun (WGS) entry which is preliminary data.</text>
</comment>
<proteinExistence type="inferred from homology"/>
<feature type="compositionally biased region" description="Basic and acidic residues" evidence="13">
    <location>
        <begin position="513"/>
        <end position="525"/>
    </location>
</feature>
<feature type="region of interest" description="Disordered" evidence="13">
    <location>
        <begin position="576"/>
        <end position="648"/>
    </location>
</feature>
<evidence type="ECO:0000256" key="10">
    <source>
        <dbReference type="ARBA" id="ARBA00023242"/>
    </source>
</evidence>
<dbReference type="Gene3D" id="3.60.15.10">
    <property type="entry name" value="Ribonuclease Z/Hydroxyacylglutathione hydrolase-like"/>
    <property type="match status" value="2"/>
</dbReference>
<dbReference type="EMBL" id="MU155158">
    <property type="protein sequence ID" value="KAF9483033.1"/>
    <property type="molecule type" value="Genomic_DNA"/>
</dbReference>
<dbReference type="PANTHER" id="PTHR23240">
    <property type="entry name" value="DNA CROSS-LINK REPAIR PROTEIN PSO2/SNM1-RELATED"/>
    <property type="match status" value="1"/>
</dbReference>
<evidence type="ECO:0000256" key="1">
    <source>
        <dbReference type="ARBA" id="ARBA00004123"/>
    </source>
</evidence>
<organism evidence="15 16">
    <name type="scientific">Pholiota conissans</name>
    <dbReference type="NCBI Taxonomy" id="109636"/>
    <lineage>
        <taxon>Eukaryota</taxon>
        <taxon>Fungi</taxon>
        <taxon>Dikarya</taxon>
        <taxon>Basidiomycota</taxon>
        <taxon>Agaricomycotina</taxon>
        <taxon>Agaricomycetes</taxon>
        <taxon>Agaricomycetidae</taxon>
        <taxon>Agaricales</taxon>
        <taxon>Agaricineae</taxon>
        <taxon>Strophariaceae</taxon>
        <taxon>Pholiota</taxon>
    </lineage>
</organism>
<comment type="similarity">
    <text evidence="2">Belongs to the DNA repair metallo-beta-lactamase (DRMBL) family.</text>
</comment>
<keyword evidence="6" id="KW-0378">Hydrolase</keyword>
<feature type="domain" description="DNA repair metallo-beta-lactamase" evidence="14">
    <location>
        <begin position="284"/>
        <end position="388"/>
    </location>
</feature>
<dbReference type="Pfam" id="PF07522">
    <property type="entry name" value="DRMBL"/>
    <property type="match status" value="1"/>
</dbReference>
<feature type="compositionally biased region" description="Polar residues" evidence="13">
    <location>
        <begin position="686"/>
        <end position="699"/>
    </location>
</feature>
<dbReference type="GO" id="GO:0003684">
    <property type="term" value="F:damaged DNA binding"/>
    <property type="evidence" value="ECO:0007669"/>
    <property type="project" value="TreeGrafter"/>
</dbReference>
<evidence type="ECO:0000256" key="6">
    <source>
        <dbReference type="ARBA" id="ARBA00022801"/>
    </source>
</evidence>
<dbReference type="GO" id="GO:0004519">
    <property type="term" value="F:endonuclease activity"/>
    <property type="evidence" value="ECO:0007669"/>
    <property type="project" value="UniProtKB-KW"/>
</dbReference>
<dbReference type="GO" id="GO:0006310">
    <property type="term" value="P:DNA recombination"/>
    <property type="evidence" value="ECO:0007669"/>
    <property type="project" value="UniProtKB-KW"/>
</dbReference>
<feature type="compositionally biased region" description="Polar residues" evidence="13">
    <location>
        <begin position="612"/>
        <end position="625"/>
    </location>
</feature>
<dbReference type="InterPro" id="IPR011084">
    <property type="entry name" value="DRMBL"/>
</dbReference>
<keyword evidence="5" id="KW-0227">DNA damage</keyword>
<feature type="compositionally biased region" description="Low complexity" evidence="13">
    <location>
        <begin position="669"/>
        <end position="681"/>
    </location>
</feature>
<keyword evidence="3" id="KW-0540">Nuclease</keyword>
<dbReference type="PANTHER" id="PTHR23240:SF8">
    <property type="entry name" value="PROTEIN ARTEMIS"/>
    <property type="match status" value="1"/>
</dbReference>
<dbReference type="SUPFAM" id="SSF56281">
    <property type="entry name" value="Metallo-hydrolase/oxidoreductase"/>
    <property type="match status" value="1"/>
</dbReference>
<keyword evidence="10" id="KW-0539">Nucleus</keyword>
<comment type="subcellular location">
    <subcellularLocation>
        <location evidence="1">Nucleus</location>
    </subcellularLocation>
</comment>
<dbReference type="OrthoDB" id="5561659at2759"/>
<evidence type="ECO:0000313" key="16">
    <source>
        <dbReference type="Proteomes" id="UP000807469"/>
    </source>
</evidence>
<protein>
    <recommendedName>
        <fullName evidence="11">Protein artemis</fullName>
    </recommendedName>
    <alternativeName>
        <fullName evidence="12">DNA cross-link repair 1C protein</fullName>
    </alternativeName>
</protein>
<dbReference type="GO" id="GO:0036297">
    <property type="term" value="P:interstrand cross-link repair"/>
    <property type="evidence" value="ECO:0007669"/>
    <property type="project" value="TreeGrafter"/>
</dbReference>
<dbReference type="Proteomes" id="UP000807469">
    <property type="component" value="Unassembled WGS sequence"/>
</dbReference>
<dbReference type="InterPro" id="IPR036866">
    <property type="entry name" value="RibonucZ/Hydroxyglut_hydro"/>
</dbReference>
<feature type="compositionally biased region" description="Acidic residues" evidence="13">
    <location>
        <begin position="526"/>
        <end position="537"/>
    </location>
</feature>
<evidence type="ECO:0000256" key="5">
    <source>
        <dbReference type="ARBA" id="ARBA00022763"/>
    </source>
</evidence>
<keyword evidence="4" id="KW-0255">Endonuclease</keyword>
<keyword evidence="16" id="KW-1185">Reference proteome</keyword>
<feature type="region of interest" description="Disordered" evidence="13">
    <location>
        <begin position="660"/>
        <end position="716"/>
    </location>
</feature>
<dbReference type="GO" id="GO:0006303">
    <property type="term" value="P:double-strand break repair via nonhomologous end joining"/>
    <property type="evidence" value="ECO:0007669"/>
    <property type="project" value="TreeGrafter"/>
</dbReference>
<evidence type="ECO:0000313" key="15">
    <source>
        <dbReference type="EMBL" id="KAF9483033.1"/>
    </source>
</evidence>
<keyword evidence="8" id="KW-0233">DNA recombination</keyword>
<evidence type="ECO:0000256" key="11">
    <source>
        <dbReference type="ARBA" id="ARBA00039759"/>
    </source>
</evidence>
<feature type="compositionally biased region" description="Basic and acidic residues" evidence="13">
    <location>
        <begin position="627"/>
        <end position="639"/>
    </location>
</feature>
<keyword evidence="7" id="KW-0269">Exonuclease</keyword>
<dbReference type="GO" id="GO:0000723">
    <property type="term" value="P:telomere maintenance"/>
    <property type="evidence" value="ECO:0007669"/>
    <property type="project" value="TreeGrafter"/>
</dbReference>
<evidence type="ECO:0000256" key="7">
    <source>
        <dbReference type="ARBA" id="ARBA00022839"/>
    </source>
</evidence>
<evidence type="ECO:0000256" key="8">
    <source>
        <dbReference type="ARBA" id="ARBA00023172"/>
    </source>
</evidence>
<feature type="region of interest" description="Disordered" evidence="13">
    <location>
        <begin position="512"/>
        <end position="547"/>
    </location>
</feature>
<keyword evidence="9" id="KW-0234">DNA repair</keyword>
<evidence type="ECO:0000256" key="12">
    <source>
        <dbReference type="ARBA" id="ARBA00042677"/>
    </source>
</evidence>
<dbReference type="AlphaFoldDB" id="A0A9P5Z7U8"/>
<dbReference type="Gene3D" id="3.40.50.12650">
    <property type="match status" value="1"/>
</dbReference>
<feature type="region of interest" description="Disordered" evidence="13">
    <location>
        <begin position="739"/>
        <end position="784"/>
    </location>
</feature>
<feature type="region of interest" description="Disordered" evidence="13">
    <location>
        <begin position="847"/>
        <end position="889"/>
    </location>
</feature>
<evidence type="ECO:0000256" key="13">
    <source>
        <dbReference type="SAM" id="MobiDB-lite"/>
    </source>
</evidence>
<gene>
    <name evidence="15" type="ORF">BDN70DRAFT_852304</name>
</gene>
<name>A0A9P5Z7U8_9AGAR</name>